<proteinExistence type="inferred from homology"/>
<accession>A0A9N9A697</accession>
<evidence type="ECO:0000256" key="6">
    <source>
        <dbReference type="SAM" id="MobiDB-lite"/>
    </source>
</evidence>
<feature type="region of interest" description="Disordered" evidence="6">
    <location>
        <begin position="1"/>
        <end position="53"/>
    </location>
</feature>
<dbReference type="GO" id="GO:0006289">
    <property type="term" value="P:nucleotide-excision repair"/>
    <property type="evidence" value="ECO:0007669"/>
    <property type="project" value="TreeGrafter"/>
</dbReference>
<dbReference type="SUPFAM" id="SSF50249">
    <property type="entry name" value="Nucleic acid-binding proteins"/>
    <property type="match status" value="1"/>
</dbReference>
<evidence type="ECO:0000256" key="4">
    <source>
        <dbReference type="ARBA" id="ARBA00023125"/>
    </source>
</evidence>
<dbReference type="EMBL" id="CAJVPJ010000404">
    <property type="protein sequence ID" value="CAG8521236.1"/>
    <property type="molecule type" value="Genomic_DNA"/>
</dbReference>
<dbReference type="GO" id="GO:0006260">
    <property type="term" value="P:DNA replication"/>
    <property type="evidence" value="ECO:0007669"/>
    <property type="project" value="UniProtKB-KW"/>
</dbReference>
<keyword evidence="5" id="KW-0539">Nucleus</keyword>
<dbReference type="PANTHER" id="PTHR13989:SF16">
    <property type="entry name" value="REPLICATION PROTEIN A2"/>
    <property type="match status" value="1"/>
</dbReference>
<comment type="caution">
    <text evidence="8">The sequence shown here is derived from an EMBL/GenBank/DDBJ whole genome shotgun (WGS) entry which is preliminary data.</text>
</comment>
<dbReference type="OrthoDB" id="25571at2759"/>
<feature type="compositionally biased region" description="Polar residues" evidence="6">
    <location>
        <begin position="31"/>
        <end position="53"/>
    </location>
</feature>
<dbReference type="InterPro" id="IPR012340">
    <property type="entry name" value="NA-bd_OB-fold"/>
</dbReference>
<dbReference type="InterPro" id="IPR014892">
    <property type="entry name" value="RPA_C"/>
</dbReference>
<dbReference type="Pfam" id="PF08784">
    <property type="entry name" value="RPA_C"/>
    <property type="match status" value="1"/>
</dbReference>
<dbReference type="GO" id="GO:0000724">
    <property type="term" value="P:double-strand break repair via homologous recombination"/>
    <property type="evidence" value="ECO:0007669"/>
    <property type="project" value="TreeGrafter"/>
</dbReference>
<comment type="subcellular location">
    <subcellularLocation>
        <location evidence="1">Nucleus</location>
    </subcellularLocation>
</comment>
<evidence type="ECO:0000256" key="2">
    <source>
        <dbReference type="ARBA" id="ARBA00007815"/>
    </source>
</evidence>
<keyword evidence="4" id="KW-0238">DNA-binding</keyword>
<dbReference type="AlphaFoldDB" id="A0A9N9A697"/>
<comment type="similarity">
    <text evidence="2">Belongs to the replication factor A protein 2 family.</text>
</comment>
<sequence>MSSGYGHGSYRQSFGSSPGDHSIGGGWMSESPINNYSPTGSAGSTPQGSSKQYVRQSVRPVTIAQLLSVAYDAIDSTIKIDGQEVTVVTFIAWIRSTNELTTNTNYIMDDGTGCIDVRYWLQNDKPEEVSKPNLSKETYARVFGQMKNFREKRHVIAFCVRPVTDFNEITQHTLEVIEAHLHAKHGHLFSYSSMGGYSYNRDEVSDRRNNDLFKQPLHREIHDIVKQIQSRNVMDDGVGVNKKEIIVKLKNSYDANVIDNGIQWLISEGLLYATIDDDHVKLTTES</sequence>
<dbReference type="PANTHER" id="PTHR13989">
    <property type="entry name" value="REPLICATION PROTEIN A-RELATED"/>
    <property type="match status" value="1"/>
</dbReference>
<dbReference type="GO" id="GO:0005662">
    <property type="term" value="C:DNA replication factor A complex"/>
    <property type="evidence" value="ECO:0007669"/>
    <property type="project" value="TreeGrafter"/>
</dbReference>
<evidence type="ECO:0000256" key="3">
    <source>
        <dbReference type="ARBA" id="ARBA00022705"/>
    </source>
</evidence>
<dbReference type="PIRSF" id="PIRSF036949">
    <property type="entry name" value="RPA32"/>
    <property type="match status" value="1"/>
</dbReference>
<dbReference type="GO" id="GO:0003697">
    <property type="term" value="F:single-stranded DNA binding"/>
    <property type="evidence" value="ECO:0007669"/>
    <property type="project" value="TreeGrafter"/>
</dbReference>
<keyword evidence="9" id="KW-1185">Reference proteome</keyword>
<organism evidence="8 9">
    <name type="scientific">Paraglomus occultum</name>
    <dbReference type="NCBI Taxonomy" id="144539"/>
    <lineage>
        <taxon>Eukaryota</taxon>
        <taxon>Fungi</taxon>
        <taxon>Fungi incertae sedis</taxon>
        <taxon>Mucoromycota</taxon>
        <taxon>Glomeromycotina</taxon>
        <taxon>Glomeromycetes</taxon>
        <taxon>Paraglomerales</taxon>
        <taxon>Paraglomeraceae</taxon>
        <taxon>Paraglomus</taxon>
    </lineage>
</organism>
<dbReference type="InterPro" id="IPR014646">
    <property type="entry name" value="Rfa2/RPA32"/>
</dbReference>
<dbReference type="Gene3D" id="1.10.10.10">
    <property type="entry name" value="Winged helix-like DNA-binding domain superfamily/Winged helix DNA-binding domain"/>
    <property type="match status" value="1"/>
</dbReference>
<evidence type="ECO:0000313" key="8">
    <source>
        <dbReference type="EMBL" id="CAG8521236.1"/>
    </source>
</evidence>
<evidence type="ECO:0000256" key="5">
    <source>
        <dbReference type="ARBA" id="ARBA00023242"/>
    </source>
</evidence>
<dbReference type="CDD" id="cd04478">
    <property type="entry name" value="RPA2_DBD_D"/>
    <property type="match status" value="1"/>
</dbReference>
<gene>
    <name evidence="8" type="ORF">POCULU_LOCUS3582</name>
</gene>
<dbReference type="SUPFAM" id="SSF46785">
    <property type="entry name" value="Winged helix' DNA-binding domain"/>
    <property type="match status" value="1"/>
</dbReference>
<keyword evidence="3" id="KW-0235">DNA replication</keyword>
<feature type="domain" description="Replication protein A C-terminal" evidence="7">
    <location>
        <begin position="196"/>
        <end position="278"/>
    </location>
</feature>
<evidence type="ECO:0000313" key="9">
    <source>
        <dbReference type="Proteomes" id="UP000789572"/>
    </source>
</evidence>
<dbReference type="Gene3D" id="2.40.50.140">
    <property type="entry name" value="Nucleic acid-binding proteins"/>
    <property type="match status" value="1"/>
</dbReference>
<name>A0A9N9A697_9GLOM</name>
<evidence type="ECO:0000259" key="7">
    <source>
        <dbReference type="Pfam" id="PF08784"/>
    </source>
</evidence>
<evidence type="ECO:0000256" key="1">
    <source>
        <dbReference type="ARBA" id="ARBA00004123"/>
    </source>
</evidence>
<protein>
    <submittedName>
        <fullName evidence="8">7409_t:CDS:1</fullName>
    </submittedName>
</protein>
<dbReference type="Proteomes" id="UP000789572">
    <property type="component" value="Unassembled WGS sequence"/>
</dbReference>
<dbReference type="GO" id="GO:0000781">
    <property type="term" value="C:chromosome, telomeric region"/>
    <property type="evidence" value="ECO:0007669"/>
    <property type="project" value="TreeGrafter"/>
</dbReference>
<dbReference type="InterPro" id="IPR040260">
    <property type="entry name" value="RFA2-like"/>
</dbReference>
<dbReference type="InterPro" id="IPR036388">
    <property type="entry name" value="WH-like_DNA-bd_sf"/>
</dbReference>
<reference evidence="8" key="1">
    <citation type="submission" date="2021-06" db="EMBL/GenBank/DDBJ databases">
        <authorList>
            <person name="Kallberg Y."/>
            <person name="Tangrot J."/>
            <person name="Rosling A."/>
        </authorList>
    </citation>
    <scope>NUCLEOTIDE SEQUENCE</scope>
    <source>
        <strain evidence="8">IA702</strain>
    </source>
</reference>
<dbReference type="GO" id="GO:0035861">
    <property type="term" value="C:site of double-strand break"/>
    <property type="evidence" value="ECO:0007669"/>
    <property type="project" value="TreeGrafter"/>
</dbReference>
<dbReference type="InterPro" id="IPR036390">
    <property type="entry name" value="WH_DNA-bd_sf"/>
</dbReference>